<dbReference type="KEGG" id="pcat:Pcatena_03340"/>
<feature type="domain" description="NIF system FeS cluster assembly NifU C-terminal" evidence="2">
    <location>
        <begin position="11"/>
        <end position="73"/>
    </location>
</feature>
<keyword evidence="4" id="KW-1185">Reference proteome</keyword>
<dbReference type="Pfam" id="PF01106">
    <property type="entry name" value="NifU"/>
    <property type="match status" value="1"/>
</dbReference>
<gene>
    <name evidence="3" type="ORF">Pcatena_03340</name>
</gene>
<evidence type="ECO:0000259" key="2">
    <source>
        <dbReference type="Pfam" id="PF01106"/>
    </source>
</evidence>
<evidence type="ECO:0000256" key="1">
    <source>
        <dbReference type="ARBA" id="ARBA00049958"/>
    </source>
</evidence>
<dbReference type="GO" id="GO:0051536">
    <property type="term" value="F:iron-sulfur cluster binding"/>
    <property type="evidence" value="ECO:0007669"/>
    <property type="project" value="InterPro"/>
</dbReference>
<evidence type="ECO:0000313" key="4">
    <source>
        <dbReference type="Proteomes" id="UP000273154"/>
    </source>
</evidence>
<dbReference type="SUPFAM" id="SSF117916">
    <property type="entry name" value="Fe-S cluster assembly (FSCA) domain-like"/>
    <property type="match status" value="1"/>
</dbReference>
<accession>A0A3G9JWB4</accession>
<protein>
    <submittedName>
        <fullName evidence="3">NifU family protein</fullName>
    </submittedName>
</protein>
<reference evidence="4" key="1">
    <citation type="submission" date="2018-11" db="EMBL/GenBank/DDBJ databases">
        <title>Comparative genomics of Parolsenella catena and Libanicoccus massiliensis: Reclassification of Libanicoccus massiliensis as Parolsenella massiliensis comb. nov.</title>
        <authorList>
            <person name="Sakamoto M."/>
            <person name="Ikeyama N."/>
            <person name="Murakami T."/>
            <person name="Mori H."/>
            <person name="Yuki M."/>
            <person name="Ohkuma M."/>
        </authorList>
    </citation>
    <scope>NUCLEOTIDE SEQUENCE [LARGE SCALE GENOMIC DNA]</scope>
    <source>
        <strain evidence="4">JCM 31932</strain>
    </source>
</reference>
<sequence>MAVDVELLRVVLDAVRPSLQADGGDCELVGVDENGVVSLELTGACAGCSLSDVTLSQGIERVLKDNVPGVTRVKAVM</sequence>
<dbReference type="EMBL" id="AP019367">
    <property type="protein sequence ID" value="BBH49747.1"/>
    <property type="molecule type" value="Genomic_DNA"/>
</dbReference>
<dbReference type="InterPro" id="IPR001075">
    <property type="entry name" value="NIF_FeS_clus_asmbl_NifU_C"/>
</dbReference>
<dbReference type="GO" id="GO:0005506">
    <property type="term" value="F:iron ion binding"/>
    <property type="evidence" value="ECO:0007669"/>
    <property type="project" value="InterPro"/>
</dbReference>
<comment type="function">
    <text evidence="1">May be involved in the formation or repair of [Fe-S] clusters present in iron-sulfur proteins.</text>
</comment>
<dbReference type="RefSeq" id="WP_126421072.1">
    <property type="nucleotide sequence ID" value="NZ_AP019367.1"/>
</dbReference>
<dbReference type="Gene3D" id="3.30.300.130">
    <property type="entry name" value="Fe-S cluster assembly (FSCA)"/>
    <property type="match status" value="1"/>
</dbReference>
<dbReference type="GeneID" id="88848478"/>
<proteinExistence type="predicted"/>
<dbReference type="PANTHER" id="PTHR11178:SF51">
    <property type="entry name" value="FE_S BIOGENESIS PROTEIN NFUA"/>
    <property type="match status" value="1"/>
</dbReference>
<dbReference type="InterPro" id="IPR034904">
    <property type="entry name" value="FSCA_dom_sf"/>
</dbReference>
<dbReference type="Proteomes" id="UP000273154">
    <property type="component" value="Chromosome"/>
</dbReference>
<organism evidence="3 4">
    <name type="scientific">Parolsenella catena</name>
    <dbReference type="NCBI Taxonomy" id="2003188"/>
    <lineage>
        <taxon>Bacteria</taxon>
        <taxon>Bacillati</taxon>
        <taxon>Actinomycetota</taxon>
        <taxon>Coriobacteriia</taxon>
        <taxon>Coriobacteriales</taxon>
        <taxon>Atopobiaceae</taxon>
        <taxon>Parolsenella</taxon>
    </lineage>
</organism>
<dbReference type="PANTHER" id="PTHR11178">
    <property type="entry name" value="IRON-SULFUR CLUSTER SCAFFOLD PROTEIN NFU-RELATED"/>
    <property type="match status" value="1"/>
</dbReference>
<name>A0A3G9JWB4_9ACTN</name>
<dbReference type="OrthoDB" id="9798220at2"/>
<dbReference type="AlphaFoldDB" id="A0A3G9JWB4"/>
<evidence type="ECO:0000313" key="3">
    <source>
        <dbReference type="EMBL" id="BBH49747.1"/>
    </source>
</evidence>
<dbReference type="GO" id="GO:0016226">
    <property type="term" value="P:iron-sulfur cluster assembly"/>
    <property type="evidence" value="ECO:0007669"/>
    <property type="project" value="InterPro"/>
</dbReference>